<gene>
    <name evidence="2" type="ORF">JS521_35900</name>
</gene>
<organism evidence="2 3">
    <name type="scientific">Streptomyces durocortorensis</name>
    <dbReference type="NCBI Taxonomy" id="2811104"/>
    <lineage>
        <taxon>Bacteria</taxon>
        <taxon>Bacillati</taxon>
        <taxon>Actinomycetota</taxon>
        <taxon>Actinomycetes</taxon>
        <taxon>Kitasatosporales</taxon>
        <taxon>Streptomycetaceae</taxon>
        <taxon>Streptomyces</taxon>
    </lineage>
</organism>
<name>A0ABS2I7R3_9ACTN</name>
<protein>
    <recommendedName>
        <fullName evidence="4">Integral membrane protein</fullName>
    </recommendedName>
</protein>
<evidence type="ECO:0000313" key="3">
    <source>
        <dbReference type="Proteomes" id="UP000712045"/>
    </source>
</evidence>
<sequence length="199" mass="20737">MKTSTLAYRGLQVLGWLRDRADDISSAFTLGWSHTALWLKAAAIVGGLATAATLLGWAGDLGLQAAHALPWPTQKVADPTGLLATIDQPVRHYLNTHTAQLPVTATTAYALWQAIGALALVLGFCRSSGGRILWLLWGAFTVAAVFTATPAPGREVAAAIATLGWAGLSLFALRGISLSPTALIHVHVPAPPAPPAPQI</sequence>
<keyword evidence="1" id="KW-0472">Membrane</keyword>
<comment type="caution">
    <text evidence="2">The sequence shown here is derived from an EMBL/GenBank/DDBJ whole genome shotgun (WGS) entry which is preliminary data.</text>
</comment>
<feature type="transmembrane region" description="Helical" evidence="1">
    <location>
        <begin position="156"/>
        <end position="173"/>
    </location>
</feature>
<dbReference type="Proteomes" id="UP000712045">
    <property type="component" value="Unassembled WGS sequence"/>
</dbReference>
<dbReference type="EMBL" id="JAFEUF010000528">
    <property type="protein sequence ID" value="MBM7059020.1"/>
    <property type="molecule type" value="Genomic_DNA"/>
</dbReference>
<evidence type="ECO:0000256" key="1">
    <source>
        <dbReference type="SAM" id="Phobius"/>
    </source>
</evidence>
<feature type="non-terminal residue" evidence="2">
    <location>
        <position position="199"/>
    </location>
</feature>
<evidence type="ECO:0000313" key="2">
    <source>
        <dbReference type="EMBL" id="MBM7059020.1"/>
    </source>
</evidence>
<keyword evidence="3" id="KW-1185">Reference proteome</keyword>
<dbReference type="RefSeq" id="WP_205087026.1">
    <property type="nucleotide sequence ID" value="NZ_JAFEUF010000528.1"/>
</dbReference>
<feature type="transmembrane region" description="Helical" evidence="1">
    <location>
        <begin position="37"/>
        <end position="58"/>
    </location>
</feature>
<feature type="transmembrane region" description="Helical" evidence="1">
    <location>
        <begin position="132"/>
        <end position="150"/>
    </location>
</feature>
<evidence type="ECO:0008006" key="4">
    <source>
        <dbReference type="Google" id="ProtNLM"/>
    </source>
</evidence>
<proteinExistence type="predicted"/>
<keyword evidence="1" id="KW-0812">Transmembrane</keyword>
<reference evidence="2 3" key="1">
    <citation type="submission" date="2021-02" db="EMBL/GenBank/DDBJ databases">
        <title>Genome Streptomyces sp. RHZ10.</title>
        <authorList>
            <person name="Besaury L."/>
        </authorList>
    </citation>
    <scope>NUCLEOTIDE SEQUENCE [LARGE SCALE GENOMIC DNA]</scope>
    <source>
        <strain evidence="2 3">RHZ10</strain>
    </source>
</reference>
<accession>A0ABS2I7R3</accession>
<keyword evidence="1" id="KW-1133">Transmembrane helix</keyword>
<feature type="transmembrane region" description="Helical" evidence="1">
    <location>
        <begin position="107"/>
        <end position="125"/>
    </location>
</feature>